<feature type="compositionally biased region" description="Basic residues" evidence="1">
    <location>
        <begin position="41"/>
        <end position="58"/>
    </location>
</feature>
<dbReference type="PROSITE" id="PS51648">
    <property type="entry name" value="YCGL"/>
    <property type="match status" value="1"/>
</dbReference>
<feature type="domain" description="YcgL" evidence="2">
    <location>
        <begin position="74"/>
        <end position="158"/>
    </location>
</feature>
<gene>
    <name evidence="3" type="ORF">DEM34_11915</name>
</gene>
<protein>
    <recommendedName>
        <fullName evidence="2">YcgL domain-containing protein</fullName>
    </recommendedName>
</protein>
<proteinExistence type="predicted"/>
<evidence type="ECO:0000313" key="4">
    <source>
        <dbReference type="Proteomes" id="UP000245474"/>
    </source>
</evidence>
<keyword evidence="4" id="KW-1185">Reference proteome</keyword>
<dbReference type="SUPFAM" id="SSF160191">
    <property type="entry name" value="YcgL-like"/>
    <property type="match status" value="1"/>
</dbReference>
<evidence type="ECO:0000259" key="2">
    <source>
        <dbReference type="PROSITE" id="PS51648"/>
    </source>
</evidence>
<dbReference type="Gene3D" id="3.10.510.20">
    <property type="entry name" value="YcgL domain"/>
    <property type="match status" value="1"/>
</dbReference>
<comment type="caution">
    <text evidence="3">The sequence shown here is derived from an EMBL/GenBank/DDBJ whole genome shotgun (WGS) entry which is preliminary data.</text>
</comment>
<evidence type="ECO:0000256" key="1">
    <source>
        <dbReference type="SAM" id="MobiDB-lite"/>
    </source>
</evidence>
<dbReference type="EMBL" id="QFFI01000018">
    <property type="protein sequence ID" value="PWG62484.1"/>
    <property type="molecule type" value="Genomic_DNA"/>
</dbReference>
<accession>A0A2U2N0K3</accession>
<reference evidence="3 4" key="1">
    <citation type="submission" date="2018-05" db="EMBL/GenBank/DDBJ databases">
        <title>Spiribacter halobius sp. nov., a moderately halophilic bacterium isolated from marine solar saltern.</title>
        <authorList>
            <person name="Zheng W.-S."/>
            <person name="Lu D.-C."/>
            <person name="Du Z.-J."/>
        </authorList>
    </citation>
    <scope>NUCLEOTIDE SEQUENCE [LARGE SCALE GENOMIC DNA]</scope>
    <source>
        <strain evidence="3 4">E85</strain>
    </source>
</reference>
<feature type="region of interest" description="Disordered" evidence="1">
    <location>
        <begin position="39"/>
        <end position="58"/>
    </location>
</feature>
<dbReference type="InterPro" id="IPR038068">
    <property type="entry name" value="YcgL-like_sf"/>
</dbReference>
<dbReference type="InterPro" id="IPR027354">
    <property type="entry name" value="YcgL_dom"/>
</dbReference>
<dbReference type="PANTHER" id="PTHR38109:SF1">
    <property type="entry name" value="PROTEIN YCGL"/>
    <property type="match status" value="1"/>
</dbReference>
<organism evidence="3 4">
    <name type="scientific">Sediminicurvatus halobius</name>
    <dbReference type="NCBI Taxonomy" id="2182432"/>
    <lineage>
        <taxon>Bacteria</taxon>
        <taxon>Pseudomonadati</taxon>
        <taxon>Pseudomonadota</taxon>
        <taxon>Gammaproteobacteria</taxon>
        <taxon>Chromatiales</taxon>
        <taxon>Ectothiorhodospiraceae</taxon>
        <taxon>Sediminicurvatus</taxon>
    </lineage>
</organism>
<sequence>MHGEAVCDVALAVCGEMSRPPRDVARGCAAHDLRRDARYTGTRRHNVRGSRSRSPRCERRLKHASDPTARSRLMHVAIYKGRRRPDTYVFVTGDEALAALPDDLCRALGELEHVMDLVLTPDRRLARVEARTVLRALLQRGCYIQLPPRDERLPLAKRH</sequence>
<dbReference type="PANTHER" id="PTHR38109">
    <property type="entry name" value="PROTEIN YCGL"/>
    <property type="match status" value="1"/>
</dbReference>
<evidence type="ECO:0000313" key="3">
    <source>
        <dbReference type="EMBL" id="PWG62484.1"/>
    </source>
</evidence>
<name>A0A2U2N0K3_9GAMM</name>
<dbReference type="Proteomes" id="UP000245474">
    <property type="component" value="Unassembled WGS sequence"/>
</dbReference>
<dbReference type="Pfam" id="PF05166">
    <property type="entry name" value="YcgL"/>
    <property type="match status" value="1"/>
</dbReference>
<dbReference type="AlphaFoldDB" id="A0A2U2N0K3"/>